<organism evidence="2 3">
    <name type="scientific">Oceanidesulfovibrio marinus</name>
    <dbReference type="NCBI Taxonomy" id="370038"/>
    <lineage>
        <taxon>Bacteria</taxon>
        <taxon>Pseudomonadati</taxon>
        <taxon>Thermodesulfobacteriota</taxon>
        <taxon>Desulfovibrionia</taxon>
        <taxon>Desulfovibrionales</taxon>
        <taxon>Desulfovibrionaceae</taxon>
        <taxon>Oceanidesulfovibrio</taxon>
    </lineage>
</organism>
<evidence type="ECO:0000313" key="2">
    <source>
        <dbReference type="EMBL" id="TVM30666.1"/>
    </source>
</evidence>
<dbReference type="RefSeq" id="WP_144307202.1">
    <property type="nucleotide sequence ID" value="NZ_QMIF01000020.1"/>
</dbReference>
<dbReference type="GO" id="GO:0051536">
    <property type="term" value="F:iron-sulfur cluster binding"/>
    <property type="evidence" value="ECO:0007669"/>
    <property type="project" value="UniProtKB-KW"/>
</dbReference>
<dbReference type="PROSITE" id="PS51318">
    <property type="entry name" value="TAT"/>
    <property type="match status" value="1"/>
</dbReference>
<dbReference type="PANTHER" id="PTHR31270">
    <property type="entry name" value="GLUTAMINYL-PEPTIDE CYCLOTRANSFERASE"/>
    <property type="match status" value="1"/>
</dbReference>
<reference evidence="2 3" key="1">
    <citation type="submission" date="2018-06" db="EMBL/GenBank/DDBJ databases">
        <title>Complete genome of Desulfovibrio marinus P48SEP.</title>
        <authorList>
            <person name="Crispim J.S."/>
            <person name="Vidigal P.M.P."/>
            <person name="Silva L.C.F."/>
            <person name="Araujo L.C."/>
            <person name="Laguardia C.N."/>
            <person name="Dias R.S."/>
            <person name="Sousa M.P."/>
            <person name="Paula S.O."/>
            <person name="Silva C."/>
        </authorList>
    </citation>
    <scope>NUCLEOTIDE SEQUENCE [LARGE SCALE GENOMIC DNA]</scope>
    <source>
        <strain evidence="2 3">P48SEP</strain>
    </source>
</reference>
<dbReference type="GO" id="GO:0016603">
    <property type="term" value="F:glutaminyl-peptide cyclotransferase activity"/>
    <property type="evidence" value="ECO:0007669"/>
    <property type="project" value="InterPro"/>
</dbReference>
<evidence type="ECO:0000256" key="1">
    <source>
        <dbReference type="ARBA" id="ARBA00023014"/>
    </source>
</evidence>
<dbReference type="InterPro" id="IPR007788">
    <property type="entry name" value="QCT"/>
</dbReference>
<gene>
    <name evidence="2" type="ORF">DQK91_20085</name>
</gene>
<sequence length="266" mass="29167">MHSQSGRISRRRFMAMAGGAAFGMASLGMPARAWCAGTVPVRSVRVLSVHDHAPEAFTQGLLLQDGVLFESTGRYGQSDVRRVDWKTGRVLDRRPLPDEYFGEGLALAGKTLYQLTWQEGTVFLYDVATLRPTGQLSYRGEGWGLAWDGRQFYMSDGSADIATRSKDFALQKSVTVRGASGPVQELNELELVPGALLANVWQTWQVAYIEPQTGRLLSWLDLTPLREDLAKKGASHGVANGLAWDGAAGQLLVTGKNWPLLYAVRI</sequence>
<dbReference type="InterPro" id="IPR011044">
    <property type="entry name" value="Quino_amine_DH_bsu"/>
</dbReference>
<dbReference type="PANTHER" id="PTHR31270:SF1">
    <property type="entry name" value="GLUTAMINYL-PEPTIDE CYCLOTRANSFERASE"/>
    <property type="match status" value="1"/>
</dbReference>
<comment type="caution">
    <text evidence="2">The sequence shown here is derived from an EMBL/GenBank/DDBJ whole genome shotgun (WGS) entry which is preliminary data.</text>
</comment>
<dbReference type="EMBL" id="QMIF01000020">
    <property type="protein sequence ID" value="TVM30666.1"/>
    <property type="molecule type" value="Genomic_DNA"/>
</dbReference>
<dbReference type="AlphaFoldDB" id="A0A6P1ZBB4"/>
<name>A0A6P1ZBB4_9BACT</name>
<proteinExistence type="predicted"/>
<dbReference type="OrthoDB" id="9783700at2"/>
<protein>
    <submittedName>
        <fullName evidence="2">Glutaminyl-peptide cyclotransferase</fullName>
    </submittedName>
</protein>
<evidence type="ECO:0000313" key="3">
    <source>
        <dbReference type="Proteomes" id="UP000434052"/>
    </source>
</evidence>
<keyword evidence="1" id="KW-0408">Iron</keyword>
<dbReference type="Gene3D" id="2.130.10.10">
    <property type="entry name" value="YVTN repeat-like/Quinoprotein amine dehydrogenase"/>
    <property type="match status" value="1"/>
</dbReference>
<keyword evidence="1" id="KW-0479">Metal-binding</keyword>
<dbReference type="SUPFAM" id="SSF50969">
    <property type="entry name" value="YVTN repeat-like/Quinoprotein amine dehydrogenase"/>
    <property type="match status" value="1"/>
</dbReference>
<dbReference type="InterPro" id="IPR006311">
    <property type="entry name" value="TAT_signal"/>
</dbReference>
<keyword evidence="2" id="KW-0808">Transferase</keyword>
<accession>A0A6P1ZBB4</accession>
<dbReference type="Pfam" id="PF05096">
    <property type="entry name" value="Glu_cyclase_2"/>
    <property type="match status" value="1"/>
</dbReference>
<dbReference type="InterPro" id="IPR015943">
    <property type="entry name" value="WD40/YVTN_repeat-like_dom_sf"/>
</dbReference>
<dbReference type="Proteomes" id="UP000434052">
    <property type="component" value="Unassembled WGS sequence"/>
</dbReference>
<keyword evidence="1" id="KW-0411">Iron-sulfur</keyword>